<dbReference type="PROSITE" id="PS00061">
    <property type="entry name" value="ADH_SHORT"/>
    <property type="match status" value="1"/>
</dbReference>
<reference evidence="3 4" key="1">
    <citation type="submission" date="2016-11" db="EMBL/GenBank/DDBJ databases">
        <authorList>
            <person name="Jaros S."/>
            <person name="Januszkiewicz K."/>
            <person name="Wedrychowicz H."/>
        </authorList>
    </citation>
    <scope>NUCLEOTIDE SEQUENCE [LARGE SCALE GENOMIC DNA]</scope>
    <source>
        <strain evidence="3 4">DSM 29431</strain>
    </source>
</reference>
<evidence type="ECO:0000313" key="3">
    <source>
        <dbReference type="EMBL" id="SHI01036.1"/>
    </source>
</evidence>
<dbReference type="FunFam" id="3.40.50.720:FF:000173">
    <property type="entry name" value="3-oxoacyl-[acyl-carrier protein] reductase"/>
    <property type="match status" value="1"/>
</dbReference>
<dbReference type="GO" id="GO:0016616">
    <property type="term" value="F:oxidoreductase activity, acting on the CH-OH group of donors, NAD or NADP as acceptor"/>
    <property type="evidence" value="ECO:0007669"/>
    <property type="project" value="TreeGrafter"/>
</dbReference>
<evidence type="ECO:0000313" key="4">
    <source>
        <dbReference type="Proteomes" id="UP000184221"/>
    </source>
</evidence>
<dbReference type="PANTHER" id="PTHR42760">
    <property type="entry name" value="SHORT-CHAIN DEHYDROGENASES/REDUCTASES FAMILY MEMBER"/>
    <property type="match status" value="1"/>
</dbReference>
<dbReference type="GO" id="GO:0030497">
    <property type="term" value="P:fatty acid elongation"/>
    <property type="evidence" value="ECO:0007669"/>
    <property type="project" value="TreeGrafter"/>
</dbReference>
<accession>A0A1M5XMQ2</accession>
<protein>
    <submittedName>
        <fullName evidence="3">3-oxoacyl-[acyl-carrier protein] reductase</fullName>
    </submittedName>
</protein>
<dbReference type="InterPro" id="IPR020904">
    <property type="entry name" value="Sc_DH/Rdtase_CS"/>
</dbReference>
<sequence length="244" mass="25647">MNSYDLNGRVAVVTGGAQGLGLAIGERFMASGATVVCWDVDDALLDALPAALHSQRVDVSDVASIEAATADVLKAHGKIDILVNNAGITGPNAKTWDYAPEDWSRVMRINLDGPFLTARAIVPQMIAQNYGRVINIASVAGKDGNPNAPAYSASKAGVIGLTKSLGKELADTKVTANCITPAAIKTAIFDQMTQTHIDYMLSKIPMGRFGTTDELAAMATWIASEESSFTTGAVFDFSGGRSTY</sequence>
<evidence type="ECO:0000256" key="2">
    <source>
        <dbReference type="ARBA" id="ARBA00023002"/>
    </source>
</evidence>
<dbReference type="PANTHER" id="PTHR42760:SF129">
    <property type="entry name" value="OXIDOREDUCTASE"/>
    <property type="match status" value="1"/>
</dbReference>
<proteinExistence type="inferred from homology"/>
<dbReference type="Gene3D" id="3.40.50.720">
    <property type="entry name" value="NAD(P)-binding Rossmann-like Domain"/>
    <property type="match status" value="1"/>
</dbReference>
<dbReference type="OrthoDB" id="9803333at2"/>
<dbReference type="PRINTS" id="PR00081">
    <property type="entry name" value="GDHRDH"/>
</dbReference>
<keyword evidence="2" id="KW-0560">Oxidoreductase</keyword>
<name>A0A1M5XMQ2_9RHOB</name>
<organism evidence="3 4">
    <name type="scientific">Marivita hallyeonensis</name>
    <dbReference type="NCBI Taxonomy" id="996342"/>
    <lineage>
        <taxon>Bacteria</taxon>
        <taxon>Pseudomonadati</taxon>
        <taxon>Pseudomonadota</taxon>
        <taxon>Alphaproteobacteria</taxon>
        <taxon>Rhodobacterales</taxon>
        <taxon>Roseobacteraceae</taxon>
        <taxon>Marivita</taxon>
    </lineage>
</organism>
<comment type="similarity">
    <text evidence="1">Belongs to the short-chain dehydrogenases/reductases (SDR) family.</text>
</comment>
<dbReference type="AlphaFoldDB" id="A0A1M5XMQ2"/>
<dbReference type="RefSeq" id="WP_072779887.1">
    <property type="nucleotide sequence ID" value="NZ_FQXC01000007.1"/>
</dbReference>
<dbReference type="Pfam" id="PF13561">
    <property type="entry name" value="adh_short_C2"/>
    <property type="match status" value="1"/>
</dbReference>
<dbReference type="EMBL" id="FQXC01000007">
    <property type="protein sequence ID" value="SHI01036.1"/>
    <property type="molecule type" value="Genomic_DNA"/>
</dbReference>
<dbReference type="InterPro" id="IPR036291">
    <property type="entry name" value="NAD(P)-bd_dom_sf"/>
</dbReference>
<dbReference type="STRING" id="996342.SAMN05443551_4034"/>
<evidence type="ECO:0000256" key="1">
    <source>
        <dbReference type="ARBA" id="ARBA00006484"/>
    </source>
</evidence>
<keyword evidence="4" id="KW-1185">Reference proteome</keyword>
<dbReference type="Proteomes" id="UP000184221">
    <property type="component" value="Unassembled WGS sequence"/>
</dbReference>
<gene>
    <name evidence="3" type="ORF">SAMN05443551_4034</name>
</gene>
<dbReference type="SUPFAM" id="SSF51735">
    <property type="entry name" value="NAD(P)-binding Rossmann-fold domains"/>
    <property type="match status" value="1"/>
</dbReference>
<dbReference type="InterPro" id="IPR002347">
    <property type="entry name" value="SDR_fam"/>
</dbReference>
<dbReference type="PRINTS" id="PR00080">
    <property type="entry name" value="SDRFAMILY"/>
</dbReference>